<evidence type="ECO:0000313" key="6">
    <source>
        <dbReference type="Proteomes" id="UP000027195"/>
    </source>
</evidence>
<feature type="active site" description="Proton donor/acceptor" evidence="3">
    <location>
        <position position="148"/>
    </location>
</feature>
<feature type="binding site" evidence="4">
    <location>
        <position position="54"/>
    </location>
    <ligand>
        <name>pyruvate</name>
        <dbReference type="ChEBI" id="CHEBI:15361"/>
    </ligand>
</feature>
<organism evidence="5 6">
    <name type="scientific">Botryobasidium botryosum (strain FD-172 SS1)</name>
    <dbReference type="NCBI Taxonomy" id="930990"/>
    <lineage>
        <taxon>Eukaryota</taxon>
        <taxon>Fungi</taxon>
        <taxon>Dikarya</taxon>
        <taxon>Basidiomycota</taxon>
        <taxon>Agaricomycotina</taxon>
        <taxon>Agaricomycetes</taxon>
        <taxon>Cantharellales</taxon>
        <taxon>Botryobasidiaceae</taxon>
        <taxon>Botryobasidium</taxon>
    </lineage>
</organism>
<dbReference type="Proteomes" id="UP000027195">
    <property type="component" value="Unassembled WGS sequence"/>
</dbReference>
<name>A0A067MJF4_BOTB1</name>
<dbReference type="OrthoDB" id="191315at2759"/>
<comment type="similarity">
    <text evidence="2">Belongs to the DapA family.</text>
</comment>
<keyword evidence="6" id="KW-1185">Reference proteome</keyword>
<evidence type="ECO:0000256" key="1">
    <source>
        <dbReference type="ARBA" id="ARBA00023239"/>
    </source>
</evidence>
<evidence type="ECO:0000256" key="2">
    <source>
        <dbReference type="PIRNR" id="PIRNR001365"/>
    </source>
</evidence>
<proteinExistence type="inferred from homology"/>
<accession>A0A067MJF4</accession>
<keyword evidence="1 2" id="KW-0456">Lyase</keyword>
<dbReference type="GO" id="GO:0008840">
    <property type="term" value="F:4-hydroxy-tetrahydrodipicolinate synthase activity"/>
    <property type="evidence" value="ECO:0007669"/>
    <property type="project" value="TreeGrafter"/>
</dbReference>
<dbReference type="SMART" id="SM01130">
    <property type="entry name" value="DHDPS"/>
    <property type="match status" value="1"/>
</dbReference>
<dbReference type="PIRSF" id="PIRSF001365">
    <property type="entry name" value="DHDPS"/>
    <property type="match status" value="1"/>
</dbReference>
<feature type="active site" description="Schiff-base intermediate with substrate" evidence="3">
    <location>
        <position position="177"/>
    </location>
</feature>
<dbReference type="InterPro" id="IPR002220">
    <property type="entry name" value="DapA-like"/>
</dbReference>
<dbReference type="PRINTS" id="PR00146">
    <property type="entry name" value="DHPICSNTHASE"/>
</dbReference>
<evidence type="ECO:0000313" key="5">
    <source>
        <dbReference type="EMBL" id="KDQ15694.1"/>
    </source>
</evidence>
<dbReference type="Gene3D" id="3.20.20.70">
    <property type="entry name" value="Aldolase class I"/>
    <property type="match status" value="1"/>
</dbReference>
<evidence type="ECO:0008006" key="7">
    <source>
        <dbReference type="Google" id="ProtNLM"/>
    </source>
</evidence>
<evidence type="ECO:0000256" key="4">
    <source>
        <dbReference type="PIRSR" id="PIRSR001365-2"/>
    </source>
</evidence>
<dbReference type="InParanoid" id="A0A067MJF4"/>
<dbReference type="PANTHER" id="PTHR12128">
    <property type="entry name" value="DIHYDRODIPICOLINATE SYNTHASE"/>
    <property type="match status" value="1"/>
</dbReference>
<dbReference type="SUPFAM" id="SSF51569">
    <property type="entry name" value="Aldolase"/>
    <property type="match status" value="1"/>
</dbReference>
<gene>
    <name evidence="5" type="ORF">BOTBODRAFT_31582</name>
</gene>
<dbReference type="HOGENOM" id="CLU_049343_0_2_1"/>
<dbReference type="Pfam" id="PF00701">
    <property type="entry name" value="DHDPS"/>
    <property type="match status" value="1"/>
</dbReference>
<dbReference type="InterPro" id="IPR013785">
    <property type="entry name" value="Aldolase_TIM"/>
</dbReference>
<dbReference type="STRING" id="930990.A0A067MJF4"/>
<dbReference type="EMBL" id="KL198031">
    <property type="protein sequence ID" value="KDQ15694.1"/>
    <property type="molecule type" value="Genomic_DNA"/>
</dbReference>
<evidence type="ECO:0000256" key="3">
    <source>
        <dbReference type="PIRSR" id="PIRSR001365-1"/>
    </source>
</evidence>
<dbReference type="PANTHER" id="PTHR12128:SF66">
    <property type="entry name" value="4-HYDROXY-2-OXOGLUTARATE ALDOLASE, MITOCHONDRIAL"/>
    <property type="match status" value="1"/>
</dbReference>
<dbReference type="CDD" id="cd00408">
    <property type="entry name" value="DHDPS-like"/>
    <property type="match status" value="1"/>
</dbReference>
<feature type="binding site" evidence="4">
    <location>
        <position position="218"/>
    </location>
    <ligand>
        <name>pyruvate</name>
        <dbReference type="ChEBI" id="CHEBI:15361"/>
    </ligand>
</feature>
<protein>
    <recommendedName>
        <fullName evidence="7">4-hydroxy-tetrahydrodipicolinate synthase</fullName>
    </recommendedName>
</protein>
<dbReference type="AlphaFoldDB" id="A0A067MJF4"/>
<sequence length="317" mass="34029">MPAASRPLVDGIYVPVISIFKDDHDQSVDIQTYQKHILWMAQSGIHGFLIQGSTAETVSLTFEEKAEITRATRDILDQNGFTHVPIIVGTSAQSTAEAIILAKQAKDSGGDYALSLLPSYFASSFTASALENYFIELADNSPIPVMIYSYPGASAGLELSSVSIGRLARHPNIVGIKQTDHNVGKMARVAYENPSFFVFGGASDYLLGALAVGARGTITGIGNVTPRVCLEIFDLFRAGKLDEARKLQGRLSAAEWSILSGGIPSIKFATNFFLGYGGLPRRPLPESPETVQDLVVKGLSSLVEYEKELAAKANVKG</sequence>
<reference evidence="6" key="1">
    <citation type="journal article" date="2014" name="Proc. Natl. Acad. Sci. U.S.A.">
        <title>Extensive sampling of basidiomycete genomes demonstrates inadequacy of the white-rot/brown-rot paradigm for wood decay fungi.</title>
        <authorList>
            <person name="Riley R."/>
            <person name="Salamov A.A."/>
            <person name="Brown D.W."/>
            <person name="Nagy L.G."/>
            <person name="Floudas D."/>
            <person name="Held B.W."/>
            <person name="Levasseur A."/>
            <person name="Lombard V."/>
            <person name="Morin E."/>
            <person name="Otillar R."/>
            <person name="Lindquist E.A."/>
            <person name="Sun H."/>
            <person name="LaButti K.M."/>
            <person name="Schmutz J."/>
            <person name="Jabbour D."/>
            <person name="Luo H."/>
            <person name="Baker S.E."/>
            <person name="Pisabarro A.G."/>
            <person name="Walton J.D."/>
            <person name="Blanchette R.A."/>
            <person name="Henrissat B."/>
            <person name="Martin F."/>
            <person name="Cullen D."/>
            <person name="Hibbett D.S."/>
            <person name="Grigoriev I.V."/>
        </authorList>
    </citation>
    <scope>NUCLEOTIDE SEQUENCE [LARGE SCALE GENOMIC DNA]</scope>
    <source>
        <strain evidence="6">FD-172 SS1</strain>
    </source>
</reference>